<sequence>MTPEQQRHQAQLAFVASGADLIVGRAADCPLPAERLAAIEGGEPYVRQRFPGGLTAHVYRIEADGRHWTLKRARERCLVQNVDGQTSFLNEVQRRADLQALKARPGMAEALSAVVDTCYASFRQGIILSPWIDGEQVRAWDERRLLELFDALRVLVTNGLFEWDLCPGNLLDDGHIRLFDFGYMYRFDPLTAFNSNGTATPQMHAAERFETRNYFAWLLGLEQRSETEALEAFRLEKSIALDCYRHLRHDLLGRGANATVNDWLSGIIDRWQNALDNGLDGLYLAEAWRSHRIDLADDLGGQTCTPLTLARIDWLEQAVHRHYPDLRRLDAFALEDGEPTAEALLSELREARKQAEAWQV</sequence>
<keyword evidence="2" id="KW-1185">Reference proteome</keyword>
<evidence type="ECO:0008006" key="3">
    <source>
        <dbReference type="Google" id="ProtNLM"/>
    </source>
</evidence>
<dbReference type="STRING" id="137658.SAMN05216186_1365"/>
<protein>
    <recommendedName>
        <fullName evidence="3">Phosphotransferase enzyme family protein</fullName>
    </recommendedName>
</protein>
<gene>
    <name evidence="1" type="ORF">SAMN05216186_1365</name>
</gene>
<evidence type="ECO:0000313" key="2">
    <source>
        <dbReference type="Proteomes" id="UP000198706"/>
    </source>
</evidence>
<dbReference type="RefSeq" id="WP_084338321.1">
    <property type="nucleotide sequence ID" value="NZ_FNFD01000036.1"/>
</dbReference>
<dbReference type="SUPFAM" id="SSF56112">
    <property type="entry name" value="Protein kinase-like (PK-like)"/>
    <property type="match status" value="1"/>
</dbReference>
<organism evidence="1 2">
    <name type="scientific">Pseudomonas indica</name>
    <dbReference type="NCBI Taxonomy" id="137658"/>
    <lineage>
        <taxon>Bacteria</taxon>
        <taxon>Pseudomonadati</taxon>
        <taxon>Pseudomonadota</taxon>
        <taxon>Gammaproteobacteria</taxon>
        <taxon>Pseudomonadales</taxon>
        <taxon>Pseudomonadaceae</taxon>
        <taxon>Pseudomonas</taxon>
    </lineage>
</organism>
<dbReference type="EMBL" id="FNFD01000036">
    <property type="protein sequence ID" value="SDL93161.1"/>
    <property type="molecule type" value="Genomic_DNA"/>
</dbReference>
<dbReference type="AlphaFoldDB" id="A0A1G9P3N5"/>
<proteinExistence type="predicted"/>
<evidence type="ECO:0000313" key="1">
    <source>
        <dbReference type="EMBL" id="SDL93161.1"/>
    </source>
</evidence>
<reference evidence="1 2" key="1">
    <citation type="submission" date="2016-10" db="EMBL/GenBank/DDBJ databases">
        <authorList>
            <person name="de Groot N.N."/>
        </authorList>
    </citation>
    <scope>NUCLEOTIDE SEQUENCE [LARGE SCALE GENOMIC DNA]</scope>
    <source>
        <strain evidence="1 2">JCM 21544</strain>
    </source>
</reference>
<accession>A0A1G9P3N5</accession>
<name>A0A1G9P3N5_9PSED</name>
<dbReference type="Proteomes" id="UP000198706">
    <property type="component" value="Unassembled WGS sequence"/>
</dbReference>
<dbReference type="InterPro" id="IPR011009">
    <property type="entry name" value="Kinase-like_dom_sf"/>
</dbReference>